<evidence type="ECO:0000256" key="6">
    <source>
        <dbReference type="SAM" id="SignalP"/>
    </source>
</evidence>
<dbReference type="GO" id="GO:0009279">
    <property type="term" value="C:cell outer membrane"/>
    <property type="evidence" value="ECO:0007669"/>
    <property type="project" value="UniProtKB-SubCell"/>
</dbReference>
<dbReference type="EMBL" id="CP001055">
    <property type="protein sequence ID" value="ACC98318.1"/>
    <property type="molecule type" value="Genomic_DNA"/>
</dbReference>
<feature type="domain" description="OmpA-like" evidence="7">
    <location>
        <begin position="73"/>
        <end position="189"/>
    </location>
</feature>
<gene>
    <name evidence="8" type="ordered locus">Emin_0763</name>
</gene>
<dbReference type="PRINTS" id="PR01023">
    <property type="entry name" value="NAFLGMOTY"/>
</dbReference>
<dbReference type="AlphaFoldDB" id="B2KCS2"/>
<dbReference type="Gene3D" id="3.30.1330.60">
    <property type="entry name" value="OmpA-like domain"/>
    <property type="match status" value="1"/>
</dbReference>
<evidence type="ECO:0000256" key="1">
    <source>
        <dbReference type="ARBA" id="ARBA00004442"/>
    </source>
</evidence>
<keyword evidence="2 4" id="KW-0472">Membrane</keyword>
<dbReference type="Proteomes" id="UP000001029">
    <property type="component" value="Chromosome"/>
</dbReference>
<dbReference type="Pfam" id="PF00691">
    <property type="entry name" value="OmpA"/>
    <property type="match status" value="1"/>
</dbReference>
<evidence type="ECO:0000256" key="4">
    <source>
        <dbReference type="PROSITE-ProRule" id="PRU00473"/>
    </source>
</evidence>
<dbReference type="PANTHER" id="PTHR30329">
    <property type="entry name" value="STATOR ELEMENT OF FLAGELLAR MOTOR COMPLEX"/>
    <property type="match status" value="1"/>
</dbReference>
<keyword evidence="3" id="KW-0998">Cell outer membrane</keyword>
<protein>
    <submittedName>
        <fullName evidence="8">Peptidoglycan-associated (Lipo)protein-like outer membrane protein</fullName>
    </submittedName>
</protein>
<organism evidence="8 9">
    <name type="scientific">Elusimicrobium minutum (strain Pei191)</name>
    <dbReference type="NCBI Taxonomy" id="445932"/>
    <lineage>
        <taxon>Bacteria</taxon>
        <taxon>Pseudomonadati</taxon>
        <taxon>Elusimicrobiota</taxon>
        <taxon>Elusimicrobia</taxon>
        <taxon>Elusimicrobiales</taxon>
        <taxon>Elusimicrobiaceae</taxon>
        <taxon>Elusimicrobium</taxon>
    </lineage>
</organism>
<keyword evidence="6" id="KW-0732">Signal</keyword>
<reference evidence="8 9" key="1">
    <citation type="journal article" date="2009" name="Appl. Environ. Microbiol.">
        <title>Genomic analysis of 'Elusimicrobium minutum,' the first cultivated representative of the phylum 'Elusimicrobia' (formerly termite group 1).</title>
        <authorList>
            <person name="Herlemann D.P.R."/>
            <person name="Geissinger O."/>
            <person name="Ikeda-Ohtsubo W."/>
            <person name="Kunin V."/>
            <person name="Sun H."/>
            <person name="Lapidus A."/>
            <person name="Hugenholtz P."/>
            <person name="Brune A."/>
        </authorList>
    </citation>
    <scope>NUCLEOTIDE SEQUENCE [LARGE SCALE GENOMIC DNA]</scope>
    <source>
        <strain evidence="8 9">Pei191</strain>
    </source>
</reference>
<feature type="region of interest" description="Disordered" evidence="5">
    <location>
        <begin position="164"/>
        <end position="189"/>
    </location>
</feature>
<dbReference type="PROSITE" id="PS51123">
    <property type="entry name" value="OMPA_2"/>
    <property type="match status" value="1"/>
</dbReference>
<dbReference type="InterPro" id="IPR036737">
    <property type="entry name" value="OmpA-like_sf"/>
</dbReference>
<dbReference type="CDD" id="cd07185">
    <property type="entry name" value="OmpA_C-like"/>
    <property type="match status" value="1"/>
</dbReference>
<evidence type="ECO:0000313" key="8">
    <source>
        <dbReference type="EMBL" id="ACC98318.1"/>
    </source>
</evidence>
<dbReference type="SUPFAM" id="SSF103088">
    <property type="entry name" value="OmpA-like"/>
    <property type="match status" value="1"/>
</dbReference>
<dbReference type="KEGG" id="emi:Emin_0763"/>
<evidence type="ECO:0000256" key="2">
    <source>
        <dbReference type="ARBA" id="ARBA00023136"/>
    </source>
</evidence>
<proteinExistence type="predicted"/>
<dbReference type="PANTHER" id="PTHR30329:SF21">
    <property type="entry name" value="LIPOPROTEIN YIAD-RELATED"/>
    <property type="match status" value="1"/>
</dbReference>
<dbReference type="PRINTS" id="PR01021">
    <property type="entry name" value="OMPADOMAIN"/>
</dbReference>
<keyword evidence="9" id="KW-1185">Reference proteome</keyword>
<dbReference type="RefSeq" id="WP_012414933.1">
    <property type="nucleotide sequence ID" value="NC_010644.1"/>
</dbReference>
<dbReference type="InterPro" id="IPR006664">
    <property type="entry name" value="OMP_bac"/>
</dbReference>
<comment type="subcellular location">
    <subcellularLocation>
        <location evidence="1">Cell outer membrane</location>
    </subcellularLocation>
</comment>
<evidence type="ECO:0000259" key="7">
    <source>
        <dbReference type="PROSITE" id="PS51123"/>
    </source>
</evidence>
<evidence type="ECO:0000256" key="5">
    <source>
        <dbReference type="SAM" id="MobiDB-lite"/>
    </source>
</evidence>
<dbReference type="InterPro" id="IPR006665">
    <property type="entry name" value="OmpA-like"/>
</dbReference>
<feature type="signal peptide" evidence="6">
    <location>
        <begin position="1"/>
        <end position="20"/>
    </location>
</feature>
<sequence length="189" mass="20777">MKKILAIMLVMMFAATFAAAQKCGTCHPFRNVKPCPKVVKIEKKVVIVKHQAKPEPKNLSEEVSGYASVRQAGTKQVVTFTTPILFETNSDKLKTESYDPLKKVAVVLKARPNMQTEVKGYTDSLGDPAYNVVLSEKRANSVRNVLVENGVNEANVTAKGYGAADPIADNKTKEGRAKNRRVELDITNK</sequence>
<feature type="chain" id="PRO_5002779858" evidence="6">
    <location>
        <begin position="21"/>
        <end position="189"/>
    </location>
</feature>
<evidence type="ECO:0000313" key="9">
    <source>
        <dbReference type="Proteomes" id="UP000001029"/>
    </source>
</evidence>
<dbReference type="HOGENOM" id="CLU_016890_9_1_0"/>
<dbReference type="OrthoDB" id="9782229at2"/>
<evidence type="ECO:0000256" key="3">
    <source>
        <dbReference type="ARBA" id="ARBA00023237"/>
    </source>
</evidence>
<name>B2KCS2_ELUMP</name>
<accession>B2KCS2</accession>
<feature type="compositionally biased region" description="Basic and acidic residues" evidence="5">
    <location>
        <begin position="168"/>
        <end position="189"/>
    </location>
</feature>
<dbReference type="InterPro" id="IPR050330">
    <property type="entry name" value="Bact_OuterMem_StrucFunc"/>
</dbReference>
<dbReference type="STRING" id="445932.Emin_0763"/>